<sequence>MRGVRLGGTIGSMEVAHADPRAIAATVEEPAYWVYFWTETGAAEKFRVTRAGSVHEVLSWAELKSQGRTFGLYIEAGKAIEDRHLIRLSGQEPNRRRS</sequence>
<comment type="caution">
    <text evidence="1">The sequence shown here is derived from an EMBL/GenBank/DDBJ whole genome shotgun (WGS) entry which is preliminary data.</text>
</comment>
<gene>
    <name evidence="1" type="ORF">D0Z08_00400</name>
</gene>
<organism evidence="1 2">
    <name type="scientific">Nocardioides immobilis</name>
    <dbReference type="NCBI Taxonomy" id="2049295"/>
    <lineage>
        <taxon>Bacteria</taxon>
        <taxon>Bacillati</taxon>
        <taxon>Actinomycetota</taxon>
        <taxon>Actinomycetes</taxon>
        <taxon>Propionibacteriales</taxon>
        <taxon>Nocardioidaceae</taxon>
        <taxon>Nocardioides</taxon>
    </lineage>
</organism>
<protein>
    <submittedName>
        <fullName evidence="1">Uncharacterized protein</fullName>
    </submittedName>
</protein>
<evidence type="ECO:0000313" key="2">
    <source>
        <dbReference type="Proteomes" id="UP000283644"/>
    </source>
</evidence>
<evidence type="ECO:0000313" key="1">
    <source>
        <dbReference type="EMBL" id="RHW29084.1"/>
    </source>
</evidence>
<name>A0A417Y9C5_9ACTN</name>
<keyword evidence="2" id="KW-1185">Reference proteome</keyword>
<reference evidence="1 2" key="1">
    <citation type="submission" date="2018-09" db="EMBL/GenBank/DDBJ databases">
        <title>Genome sequencing of Nocardioides immobilis CCTCC AB 2017083 for comparison to Nocardioides silvaticus.</title>
        <authorList>
            <person name="Li C."/>
            <person name="Wang G."/>
        </authorList>
    </citation>
    <scope>NUCLEOTIDE SEQUENCE [LARGE SCALE GENOMIC DNA]</scope>
    <source>
        <strain evidence="1 2">CCTCC AB 2017083</strain>
    </source>
</reference>
<accession>A0A417Y9C5</accession>
<proteinExistence type="predicted"/>
<dbReference type="Proteomes" id="UP000283644">
    <property type="component" value="Unassembled WGS sequence"/>
</dbReference>
<dbReference type="EMBL" id="QXGH01000003">
    <property type="protein sequence ID" value="RHW29084.1"/>
    <property type="molecule type" value="Genomic_DNA"/>
</dbReference>
<dbReference type="AlphaFoldDB" id="A0A417Y9C5"/>